<name>A0A7J7RJ27_RHIFE</name>
<protein>
    <submittedName>
        <fullName evidence="1">Uncharacterized protein</fullName>
    </submittedName>
</protein>
<comment type="caution">
    <text evidence="1">The sequence shown here is derived from an EMBL/GenBank/DDBJ whole genome shotgun (WGS) entry which is preliminary data.</text>
</comment>
<organism evidence="1 2">
    <name type="scientific">Rhinolophus ferrumequinum</name>
    <name type="common">Greater horseshoe bat</name>
    <dbReference type="NCBI Taxonomy" id="59479"/>
    <lineage>
        <taxon>Eukaryota</taxon>
        <taxon>Metazoa</taxon>
        <taxon>Chordata</taxon>
        <taxon>Craniata</taxon>
        <taxon>Vertebrata</taxon>
        <taxon>Euteleostomi</taxon>
        <taxon>Mammalia</taxon>
        <taxon>Eutheria</taxon>
        <taxon>Laurasiatheria</taxon>
        <taxon>Chiroptera</taxon>
        <taxon>Yinpterochiroptera</taxon>
        <taxon>Rhinolophoidea</taxon>
        <taxon>Rhinolophidae</taxon>
        <taxon>Rhinolophinae</taxon>
        <taxon>Rhinolophus</taxon>
    </lineage>
</organism>
<dbReference type="EMBL" id="JACAGC010000026">
    <property type="protein sequence ID" value="KAF6276093.1"/>
    <property type="molecule type" value="Genomic_DNA"/>
</dbReference>
<dbReference type="AlphaFoldDB" id="A0A7J7RJ27"/>
<evidence type="ECO:0000313" key="2">
    <source>
        <dbReference type="Proteomes" id="UP000585614"/>
    </source>
</evidence>
<evidence type="ECO:0000313" key="1">
    <source>
        <dbReference type="EMBL" id="KAF6276093.1"/>
    </source>
</evidence>
<accession>A0A7J7RJ27</accession>
<reference evidence="1 2" key="1">
    <citation type="journal article" date="2020" name="Nature">
        <title>Six reference-quality genomes reveal evolution of bat adaptations.</title>
        <authorList>
            <person name="Jebb D."/>
            <person name="Huang Z."/>
            <person name="Pippel M."/>
            <person name="Hughes G.M."/>
            <person name="Lavrichenko K."/>
            <person name="Devanna P."/>
            <person name="Winkler S."/>
            <person name="Jermiin L.S."/>
            <person name="Skirmuntt E.C."/>
            <person name="Katzourakis A."/>
            <person name="Burkitt-Gray L."/>
            <person name="Ray D.A."/>
            <person name="Sullivan K.A.M."/>
            <person name="Roscito J.G."/>
            <person name="Kirilenko B.M."/>
            <person name="Davalos L.M."/>
            <person name="Corthals A.P."/>
            <person name="Power M.L."/>
            <person name="Jones G."/>
            <person name="Ransome R.D."/>
            <person name="Dechmann D.K.N."/>
            <person name="Locatelli A.G."/>
            <person name="Puechmaille S.J."/>
            <person name="Fedrigo O."/>
            <person name="Jarvis E.D."/>
            <person name="Hiller M."/>
            <person name="Vernes S.C."/>
            <person name="Myers E.W."/>
            <person name="Teeling E.C."/>
        </authorList>
    </citation>
    <scope>NUCLEOTIDE SEQUENCE [LARGE SCALE GENOMIC DNA]</scope>
    <source>
        <strain evidence="1">MRhiFer1</strain>
        <tissue evidence="1">Lung</tissue>
    </source>
</reference>
<dbReference type="Proteomes" id="UP000585614">
    <property type="component" value="Unassembled WGS sequence"/>
</dbReference>
<sequence>MGSASMTAHLAVPYIVQPQEHLSSQALLQTLLPCLDMLHPSTESLRFLWGNRWVLSMTSCAGVMAFRPNQLRALYWYDTLPTSVLSALGSLKYSPYASPCPYFEKSLKVHPLNLSNQLVIHSSCFFTLDPGVDLCLELWT</sequence>
<proteinExistence type="predicted"/>
<gene>
    <name evidence="1" type="ORF">mRhiFer1_009447</name>
</gene>